<evidence type="ECO:0000256" key="2">
    <source>
        <dbReference type="ARBA" id="ARBA00007370"/>
    </source>
</evidence>
<feature type="domain" description="GHMP kinase N-terminal" evidence="14">
    <location>
        <begin position="57"/>
        <end position="140"/>
    </location>
</feature>
<evidence type="ECO:0000259" key="14">
    <source>
        <dbReference type="Pfam" id="PF00288"/>
    </source>
</evidence>
<evidence type="ECO:0000256" key="10">
    <source>
        <dbReference type="ARBA" id="ARBA00022840"/>
    </source>
</evidence>
<sequence>MTVNIRVPGSTSNLGPGFDSIGVALNLYLELSLSPSDSWEFVALSSDLEGELNSSDNLILKTAKHIGQLYNQESNQAYRVEVKNDIPLARGLGSSAAAIVAGIELANYAYDLKLPTEEKVNIATKLEGHPDNVVPSIVGGCVIAHYEEDGIVDWQKLSLDKPSFVALIPKQELKTSKAREVLPSELPYKQAVEASSVANVLVVALAQENWQLAGKMMEKDLFHHQYRKELIPQFEDIQSFMRNEGAYGTFLSGAGPTIMSLMDTDLVKRIEFKWVKNYHDYEWKPLNVDTYGLDVNRRFETNPTK</sequence>
<evidence type="ECO:0000256" key="1">
    <source>
        <dbReference type="ARBA" id="ARBA00005015"/>
    </source>
</evidence>
<dbReference type="GO" id="GO:0004413">
    <property type="term" value="F:homoserine kinase activity"/>
    <property type="evidence" value="ECO:0007669"/>
    <property type="project" value="UniProtKB-UniRule"/>
</dbReference>
<dbReference type="InterPro" id="IPR013750">
    <property type="entry name" value="GHMP_kinase_C_dom"/>
</dbReference>
<accession>A0A6I4ZU95</accession>
<dbReference type="Gene3D" id="3.30.230.10">
    <property type="match status" value="1"/>
</dbReference>
<comment type="subcellular location">
    <subcellularLocation>
        <location evidence="13">Cytoplasm</location>
    </subcellularLocation>
</comment>
<dbReference type="InterPro" id="IPR006204">
    <property type="entry name" value="GHMP_kinase_N_dom"/>
</dbReference>
<dbReference type="PANTHER" id="PTHR20861">
    <property type="entry name" value="HOMOSERINE/4-DIPHOSPHOCYTIDYL-2-C-METHYL-D-ERYTHRITOL KINASE"/>
    <property type="match status" value="1"/>
</dbReference>
<evidence type="ECO:0000313" key="17">
    <source>
        <dbReference type="Proteomes" id="UP000468638"/>
    </source>
</evidence>
<evidence type="ECO:0000256" key="6">
    <source>
        <dbReference type="ARBA" id="ARBA00022679"/>
    </source>
</evidence>
<dbReference type="NCBIfam" id="TIGR00191">
    <property type="entry name" value="thrB"/>
    <property type="match status" value="1"/>
</dbReference>
<dbReference type="GO" id="GO:0005524">
    <property type="term" value="F:ATP binding"/>
    <property type="evidence" value="ECO:0007669"/>
    <property type="project" value="UniProtKB-UniRule"/>
</dbReference>
<feature type="domain" description="GHMP kinase C-terminal" evidence="15">
    <location>
        <begin position="202"/>
        <end position="279"/>
    </location>
</feature>
<evidence type="ECO:0000256" key="4">
    <source>
        <dbReference type="ARBA" id="ARBA00017858"/>
    </source>
</evidence>
<keyword evidence="10 13" id="KW-0067">ATP-binding</keyword>
<dbReference type="InterPro" id="IPR006203">
    <property type="entry name" value="GHMP_knse_ATP-bd_CS"/>
</dbReference>
<dbReference type="SUPFAM" id="SSF55060">
    <property type="entry name" value="GHMP Kinase, C-terminal domain"/>
    <property type="match status" value="1"/>
</dbReference>
<dbReference type="Proteomes" id="UP000468638">
    <property type="component" value="Unassembled WGS sequence"/>
</dbReference>
<proteinExistence type="inferred from homology"/>
<keyword evidence="6 13" id="KW-0808">Transferase</keyword>
<dbReference type="RefSeq" id="WP_160909524.1">
    <property type="nucleotide sequence ID" value="NZ_WMEQ01000005.1"/>
</dbReference>
<evidence type="ECO:0000256" key="11">
    <source>
        <dbReference type="ARBA" id="ARBA00049375"/>
    </source>
</evidence>
<dbReference type="EMBL" id="WMEQ01000005">
    <property type="protein sequence ID" value="MYL33748.1"/>
    <property type="molecule type" value="Genomic_DNA"/>
</dbReference>
<dbReference type="UniPathway" id="UPA00050">
    <property type="reaction ID" value="UER00064"/>
</dbReference>
<evidence type="ECO:0000259" key="15">
    <source>
        <dbReference type="Pfam" id="PF08544"/>
    </source>
</evidence>
<dbReference type="OrthoDB" id="9769912at2"/>
<keyword evidence="13" id="KW-0963">Cytoplasm</keyword>
<dbReference type="PIRSF" id="PIRSF000676">
    <property type="entry name" value="Homoser_kin"/>
    <property type="match status" value="1"/>
</dbReference>
<dbReference type="AlphaFoldDB" id="A0A6I4ZU95"/>
<reference evidence="16 17" key="1">
    <citation type="submission" date="2019-11" db="EMBL/GenBank/DDBJ databases">
        <title>Genome sequences of 17 halophilic strains isolated from different environments.</title>
        <authorList>
            <person name="Furrow R.E."/>
        </authorList>
    </citation>
    <scope>NUCLEOTIDE SEQUENCE [LARGE SCALE GENOMIC DNA]</scope>
    <source>
        <strain evidence="16 17">22514_16_FS</strain>
    </source>
</reference>
<dbReference type="HAMAP" id="MF_00384">
    <property type="entry name" value="Homoser_kinase"/>
    <property type="match status" value="1"/>
</dbReference>
<evidence type="ECO:0000256" key="7">
    <source>
        <dbReference type="ARBA" id="ARBA00022697"/>
    </source>
</evidence>
<keyword evidence="8 13" id="KW-0547">Nucleotide-binding</keyword>
<dbReference type="GO" id="GO:0005737">
    <property type="term" value="C:cytoplasm"/>
    <property type="evidence" value="ECO:0007669"/>
    <property type="project" value="UniProtKB-SubCell"/>
</dbReference>
<name>A0A6I4ZU95_9BACI</name>
<dbReference type="PRINTS" id="PR00958">
    <property type="entry name" value="HOMSERKINASE"/>
</dbReference>
<organism evidence="16 17">
    <name type="scientific">Pontibacillus yanchengensis</name>
    <dbReference type="NCBI Taxonomy" id="462910"/>
    <lineage>
        <taxon>Bacteria</taxon>
        <taxon>Bacillati</taxon>
        <taxon>Bacillota</taxon>
        <taxon>Bacilli</taxon>
        <taxon>Bacillales</taxon>
        <taxon>Bacillaceae</taxon>
        <taxon>Pontibacillus</taxon>
    </lineage>
</organism>
<dbReference type="InterPro" id="IPR020568">
    <property type="entry name" value="Ribosomal_Su5_D2-typ_SF"/>
</dbReference>
<comment type="similarity">
    <text evidence="2 13">Belongs to the GHMP kinase family. Homoserine kinase subfamily.</text>
</comment>
<dbReference type="SUPFAM" id="SSF54211">
    <property type="entry name" value="Ribosomal protein S5 domain 2-like"/>
    <property type="match status" value="1"/>
</dbReference>
<comment type="catalytic activity">
    <reaction evidence="11 13">
        <text>L-homoserine + ATP = O-phospho-L-homoserine + ADP + H(+)</text>
        <dbReference type="Rhea" id="RHEA:13985"/>
        <dbReference type="ChEBI" id="CHEBI:15378"/>
        <dbReference type="ChEBI" id="CHEBI:30616"/>
        <dbReference type="ChEBI" id="CHEBI:57476"/>
        <dbReference type="ChEBI" id="CHEBI:57590"/>
        <dbReference type="ChEBI" id="CHEBI:456216"/>
        <dbReference type="EC" id="2.7.1.39"/>
    </reaction>
</comment>
<dbReference type="GO" id="GO:0009088">
    <property type="term" value="P:threonine biosynthetic process"/>
    <property type="evidence" value="ECO:0007669"/>
    <property type="project" value="UniProtKB-UniRule"/>
</dbReference>
<evidence type="ECO:0000256" key="12">
    <source>
        <dbReference type="ARBA" id="ARBA00049954"/>
    </source>
</evidence>
<dbReference type="PROSITE" id="PS00627">
    <property type="entry name" value="GHMP_KINASES_ATP"/>
    <property type="match status" value="1"/>
</dbReference>
<dbReference type="Gene3D" id="3.30.70.890">
    <property type="entry name" value="GHMP kinase, C-terminal domain"/>
    <property type="match status" value="1"/>
</dbReference>
<evidence type="ECO:0000256" key="9">
    <source>
        <dbReference type="ARBA" id="ARBA00022777"/>
    </source>
</evidence>
<protein>
    <recommendedName>
        <fullName evidence="4 13">Homoserine kinase</fullName>
        <shortName evidence="13">HK</shortName>
        <shortName evidence="13">HSK</shortName>
        <ecNumber evidence="3 13">2.7.1.39</ecNumber>
    </recommendedName>
</protein>
<feature type="binding site" evidence="13">
    <location>
        <begin position="87"/>
        <end position="97"/>
    </location>
    <ligand>
        <name>ATP</name>
        <dbReference type="ChEBI" id="CHEBI:30616"/>
    </ligand>
</feature>
<dbReference type="InterPro" id="IPR014721">
    <property type="entry name" value="Ribsml_uS5_D2-typ_fold_subgr"/>
</dbReference>
<evidence type="ECO:0000256" key="5">
    <source>
        <dbReference type="ARBA" id="ARBA00022605"/>
    </source>
</evidence>
<keyword evidence="9 13" id="KW-0418">Kinase</keyword>
<dbReference type="Pfam" id="PF00288">
    <property type="entry name" value="GHMP_kinases_N"/>
    <property type="match status" value="1"/>
</dbReference>
<dbReference type="PANTHER" id="PTHR20861:SF1">
    <property type="entry name" value="HOMOSERINE KINASE"/>
    <property type="match status" value="1"/>
</dbReference>
<comment type="caution">
    <text evidence="16">The sequence shown here is derived from an EMBL/GenBank/DDBJ whole genome shotgun (WGS) entry which is preliminary data.</text>
</comment>
<keyword evidence="5 13" id="KW-0028">Amino-acid biosynthesis</keyword>
<gene>
    <name evidence="13" type="primary">thrB</name>
    <name evidence="16" type="ORF">GLW05_09070</name>
</gene>
<comment type="pathway">
    <text evidence="1 13">Amino-acid biosynthesis; L-threonine biosynthesis; L-threonine from L-aspartate: step 4/5.</text>
</comment>
<dbReference type="Pfam" id="PF08544">
    <property type="entry name" value="GHMP_kinases_C"/>
    <property type="match status" value="1"/>
</dbReference>
<keyword evidence="7 13" id="KW-0791">Threonine biosynthesis</keyword>
<dbReference type="InterPro" id="IPR036554">
    <property type="entry name" value="GHMP_kinase_C_sf"/>
</dbReference>
<evidence type="ECO:0000256" key="8">
    <source>
        <dbReference type="ARBA" id="ARBA00022741"/>
    </source>
</evidence>
<evidence type="ECO:0000256" key="13">
    <source>
        <dbReference type="HAMAP-Rule" id="MF_00384"/>
    </source>
</evidence>
<evidence type="ECO:0000256" key="3">
    <source>
        <dbReference type="ARBA" id="ARBA00012078"/>
    </source>
</evidence>
<evidence type="ECO:0000313" key="16">
    <source>
        <dbReference type="EMBL" id="MYL33748.1"/>
    </source>
</evidence>
<dbReference type="EC" id="2.7.1.39" evidence="3 13"/>
<dbReference type="InterPro" id="IPR000870">
    <property type="entry name" value="Homoserine_kinase"/>
</dbReference>
<comment type="function">
    <text evidence="12 13">Catalyzes the ATP-dependent phosphorylation of L-homoserine to L-homoserine phosphate.</text>
</comment>